<proteinExistence type="inferred from homology"/>
<protein>
    <submittedName>
        <fullName evidence="4">M14 family zinc carboxypeptidase</fullName>
    </submittedName>
</protein>
<evidence type="ECO:0000313" key="4">
    <source>
        <dbReference type="EMBL" id="MFC3810327.1"/>
    </source>
</evidence>
<dbReference type="SUPFAM" id="SSF53187">
    <property type="entry name" value="Zn-dependent exopeptidases"/>
    <property type="match status" value="1"/>
</dbReference>
<keyword evidence="5" id="KW-1185">Reference proteome</keyword>
<dbReference type="PROSITE" id="PS52035">
    <property type="entry name" value="PEPTIDASE_M14"/>
    <property type="match status" value="1"/>
</dbReference>
<feature type="chain" id="PRO_5046712928" evidence="2">
    <location>
        <begin position="21"/>
        <end position="829"/>
    </location>
</feature>
<name>A0ABV7YVM5_9BACT</name>
<dbReference type="Proteomes" id="UP001595616">
    <property type="component" value="Unassembled WGS sequence"/>
</dbReference>
<feature type="domain" description="Peptidase M14" evidence="3">
    <location>
        <begin position="37"/>
        <end position="369"/>
    </location>
</feature>
<dbReference type="EMBL" id="JBHRYQ010000001">
    <property type="protein sequence ID" value="MFC3810327.1"/>
    <property type="molecule type" value="Genomic_DNA"/>
</dbReference>
<keyword evidence="4" id="KW-0645">Protease</keyword>
<feature type="signal peptide" evidence="2">
    <location>
        <begin position="1"/>
        <end position="20"/>
    </location>
</feature>
<keyword evidence="2" id="KW-0732">Signal</keyword>
<organism evidence="4 5">
    <name type="scientific">Lacihabitans lacunae</name>
    <dbReference type="NCBI Taxonomy" id="1028214"/>
    <lineage>
        <taxon>Bacteria</taxon>
        <taxon>Pseudomonadati</taxon>
        <taxon>Bacteroidota</taxon>
        <taxon>Cytophagia</taxon>
        <taxon>Cytophagales</taxon>
        <taxon>Leadbetterellaceae</taxon>
        <taxon>Lacihabitans</taxon>
    </lineage>
</organism>
<dbReference type="RefSeq" id="WP_379836372.1">
    <property type="nucleotide sequence ID" value="NZ_JBHRYQ010000001.1"/>
</dbReference>
<sequence>MKIIKTLFFISIFFATNTYAQGLLSPDKFFGEPTGSKFHFHHQLISYVEHVAANKPENVKILPLGKTTEGRPQLIVAIGSPENIKNLESIRKANLANIGMGDGTPNSNIPVIAMLSYNVHGNESVSSECMVKVIYEMAAGQSDLSKSVLKNTVVLIDPCVNPDGFDRYSTWYNRYIGSSPDLHGASVEHHEPWPGGRFNHYLFDLNRDIAWQTQKETQQRISFYNSWMPQLHADFHEMGPNSTYYFAPSAKPFHEDINTYQRDFQVMLGEYNKKNFDDKGWLYYTKENYDLLYPSYGDTYPTYNGAIGMTFEQAGGGPAGLAFKRQDGDTLTLTDRIAHSYSTSLGTLKAISEKSEETKKAFAKYFNDAQSKGYGKYKSYILKYAGNEAKINALTDQLDRLQIKYGYAGKKSTGFGFNYQANKEDNFSIDEKDLIISTFQPKGVFTKILFEPKTVLEDSNTYDITAWSLPYAFDIEAYATSAKLTGDEAKPTGTRISEVTAGKKVFAFASEINSFEESKFLASLLKEKIKVRVQENAFKAEGKNFKRGTLLITRKGNENLGANFETKVVEIAKMFNINLTPMYSGLVESGSDVGAGSVDVVNAPKVGLLMGAGITPTAVGDVWHYFDQQLKYPVTLIDGSYFSSVDLWSFDVLILPNGNYGKIISDTKEINRWISDGGRLILLESANDFFAGKDGFNLISKTKDKKNTQGIYGDRERNAISDQIPGAIFKINLDNTHPLAYGYSGSSYFMIKNKIDFDYLKNGWNVGKLGDHMSGFVGKNLITTMKDLPVFSVQDLGKGKVIYMIESPLFRAFWNSGKLMFANATFLVK</sequence>
<dbReference type="SMART" id="SM00631">
    <property type="entry name" value="Zn_pept"/>
    <property type="match status" value="1"/>
</dbReference>
<keyword evidence="4" id="KW-0121">Carboxypeptidase</keyword>
<dbReference type="InterPro" id="IPR000834">
    <property type="entry name" value="Peptidase_M14"/>
</dbReference>
<accession>A0ABV7YVM5</accession>
<evidence type="ECO:0000313" key="5">
    <source>
        <dbReference type="Proteomes" id="UP001595616"/>
    </source>
</evidence>
<keyword evidence="4" id="KW-0378">Hydrolase</keyword>
<dbReference type="Pfam" id="PF00246">
    <property type="entry name" value="Peptidase_M14"/>
    <property type="match status" value="1"/>
</dbReference>
<reference evidence="5" key="1">
    <citation type="journal article" date="2019" name="Int. J. Syst. Evol. Microbiol.">
        <title>The Global Catalogue of Microorganisms (GCM) 10K type strain sequencing project: providing services to taxonomists for standard genome sequencing and annotation.</title>
        <authorList>
            <consortium name="The Broad Institute Genomics Platform"/>
            <consortium name="The Broad Institute Genome Sequencing Center for Infectious Disease"/>
            <person name="Wu L."/>
            <person name="Ma J."/>
        </authorList>
    </citation>
    <scope>NUCLEOTIDE SEQUENCE [LARGE SCALE GENOMIC DNA]</scope>
    <source>
        <strain evidence="5">CECT 7956</strain>
    </source>
</reference>
<comment type="caution">
    <text evidence="4">The sequence shown here is derived from an EMBL/GenBank/DDBJ whole genome shotgun (WGS) entry which is preliminary data.</text>
</comment>
<evidence type="ECO:0000256" key="1">
    <source>
        <dbReference type="PROSITE-ProRule" id="PRU01379"/>
    </source>
</evidence>
<comment type="caution">
    <text evidence="1">Lacks conserved residue(s) required for the propagation of feature annotation.</text>
</comment>
<dbReference type="Gene3D" id="3.40.630.10">
    <property type="entry name" value="Zn peptidases"/>
    <property type="match status" value="1"/>
</dbReference>
<evidence type="ECO:0000259" key="3">
    <source>
        <dbReference type="PROSITE" id="PS52035"/>
    </source>
</evidence>
<dbReference type="InterPro" id="IPR029062">
    <property type="entry name" value="Class_I_gatase-like"/>
</dbReference>
<gene>
    <name evidence="4" type="ORF">ACFOOI_06650</name>
</gene>
<evidence type="ECO:0000256" key="2">
    <source>
        <dbReference type="SAM" id="SignalP"/>
    </source>
</evidence>
<comment type="similarity">
    <text evidence="1">Belongs to the peptidase M14 family.</text>
</comment>
<dbReference type="GO" id="GO:0004180">
    <property type="term" value="F:carboxypeptidase activity"/>
    <property type="evidence" value="ECO:0007669"/>
    <property type="project" value="UniProtKB-KW"/>
</dbReference>
<dbReference type="SUPFAM" id="SSF52317">
    <property type="entry name" value="Class I glutamine amidotransferase-like"/>
    <property type="match status" value="1"/>
</dbReference>